<sequence>MRRKQFRGNHKTALERGGNIIMKKRIISLAAAAVFVIGTLAGCGNSSTQTTDKTASSDASSSGGDLVTMRDAVMTGQLDQYATEIGLWQGIFEKYGIDLQTTEFVAGINTIDAVVNGTADIGMMADYAAVNRLGNTLDATNLQIFSQISGGQSALSGGLYVDPKYADDPKSLDGSAGFMYQEGTVTYYYASKCIEYLGLDESKQNLINTDSSQTRLALIQKGGASAVYANGSEAKYIEEAGWVQVATSQEIGIQTGSYFLSTDKYISENTDTLAKFLQAVDESTQYINDHLDESAEYLADKLGLKAEDFKENWKNYSFEPGFSEEATTHLEDIEKWGFEHGSFPKDYNVRDFINTDVAKIAFPDNVTIE</sequence>
<protein>
    <submittedName>
        <fullName evidence="2">ABC transporter substrate-binding protein</fullName>
    </submittedName>
</protein>
<dbReference type="EMBL" id="VUMS01000004">
    <property type="protein sequence ID" value="MST65770.1"/>
    <property type="molecule type" value="Genomic_DNA"/>
</dbReference>
<dbReference type="SUPFAM" id="SSF53850">
    <property type="entry name" value="Periplasmic binding protein-like II"/>
    <property type="match status" value="1"/>
</dbReference>
<evidence type="ECO:0000259" key="1">
    <source>
        <dbReference type="Pfam" id="PF09084"/>
    </source>
</evidence>
<reference evidence="2 3" key="1">
    <citation type="submission" date="2019-08" db="EMBL/GenBank/DDBJ databases">
        <title>In-depth cultivation of the pig gut microbiome towards novel bacterial diversity and tailored functional studies.</title>
        <authorList>
            <person name="Wylensek D."/>
            <person name="Hitch T.C.A."/>
            <person name="Clavel T."/>
        </authorList>
    </citation>
    <scope>NUCLEOTIDE SEQUENCE [LARGE SCALE GENOMIC DNA]</scope>
    <source>
        <strain evidence="2 3">BSM-380-WT-5A</strain>
    </source>
</reference>
<feature type="domain" description="SsuA/THI5-like" evidence="1">
    <location>
        <begin position="89"/>
        <end position="292"/>
    </location>
</feature>
<dbReference type="Proteomes" id="UP000440513">
    <property type="component" value="Unassembled WGS sequence"/>
</dbReference>
<dbReference type="InterPro" id="IPR015168">
    <property type="entry name" value="SsuA/THI5"/>
</dbReference>
<proteinExistence type="predicted"/>
<evidence type="ECO:0000313" key="3">
    <source>
        <dbReference type="Proteomes" id="UP000440513"/>
    </source>
</evidence>
<comment type="caution">
    <text evidence="2">The sequence shown here is derived from an EMBL/GenBank/DDBJ whole genome shotgun (WGS) entry which is preliminary data.</text>
</comment>
<dbReference type="PANTHER" id="PTHR30024">
    <property type="entry name" value="ALIPHATIC SULFONATES-BINDING PROTEIN-RELATED"/>
    <property type="match status" value="1"/>
</dbReference>
<accession>A0A7X2TLC8</accession>
<evidence type="ECO:0000313" key="2">
    <source>
        <dbReference type="EMBL" id="MST65770.1"/>
    </source>
</evidence>
<dbReference type="Pfam" id="PF09084">
    <property type="entry name" value="NMT1"/>
    <property type="match status" value="1"/>
</dbReference>
<keyword evidence="3" id="KW-1185">Reference proteome</keyword>
<gene>
    <name evidence="2" type="ORF">FYJ57_03245</name>
</gene>
<organism evidence="2 3">
    <name type="scientific">Oliverpabstia intestinalis</name>
    <dbReference type="NCBI Taxonomy" id="2606633"/>
    <lineage>
        <taxon>Bacteria</taxon>
        <taxon>Bacillati</taxon>
        <taxon>Bacillota</taxon>
        <taxon>Clostridia</taxon>
        <taxon>Lachnospirales</taxon>
        <taxon>Lachnospiraceae</taxon>
        <taxon>Oliverpabstia</taxon>
    </lineage>
</organism>
<name>A0A7X2TLC8_9FIRM</name>
<dbReference type="Gene3D" id="3.40.190.10">
    <property type="entry name" value="Periplasmic binding protein-like II"/>
    <property type="match status" value="2"/>
</dbReference>
<dbReference type="AlphaFoldDB" id="A0A7X2TLC8"/>